<name>A0A392MYY0_9FABA</name>
<sequence>MFSNFGQSLILNRWREVRWRRPLQSNFSKLENVSRVRDLREACNKPSFGKDLIASHGPSIVTSVSMSMDGQDQPLS</sequence>
<reference evidence="1 2" key="1">
    <citation type="journal article" date="2018" name="Front. Plant Sci.">
        <title>Red Clover (Trifolium pratense) and Zigzag Clover (T. medium) - A Picture of Genomic Similarities and Differences.</title>
        <authorList>
            <person name="Dluhosova J."/>
            <person name="Istvanek J."/>
            <person name="Nedelnik J."/>
            <person name="Repkova J."/>
        </authorList>
    </citation>
    <scope>NUCLEOTIDE SEQUENCE [LARGE SCALE GENOMIC DNA]</scope>
    <source>
        <strain evidence="2">cv. 10/8</strain>
        <tissue evidence="1">Leaf</tissue>
    </source>
</reference>
<keyword evidence="2" id="KW-1185">Reference proteome</keyword>
<evidence type="ECO:0000313" key="1">
    <source>
        <dbReference type="EMBL" id="MCH91464.1"/>
    </source>
</evidence>
<protein>
    <submittedName>
        <fullName evidence="1">Uncharacterized protein</fullName>
    </submittedName>
</protein>
<evidence type="ECO:0000313" key="2">
    <source>
        <dbReference type="Proteomes" id="UP000265520"/>
    </source>
</evidence>
<proteinExistence type="predicted"/>
<comment type="caution">
    <text evidence="1">The sequence shown here is derived from an EMBL/GenBank/DDBJ whole genome shotgun (WGS) entry which is preliminary data.</text>
</comment>
<dbReference type="EMBL" id="LXQA010020485">
    <property type="protein sequence ID" value="MCH91464.1"/>
    <property type="molecule type" value="Genomic_DNA"/>
</dbReference>
<accession>A0A392MYY0</accession>
<organism evidence="1 2">
    <name type="scientific">Trifolium medium</name>
    <dbReference type="NCBI Taxonomy" id="97028"/>
    <lineage>
        <taxon>Eukaryota</taxon>
        <taxon>Viridiplantae</taxon>
        <taxon>Streptophyta</taxon>
        <taxon>Embryophyta</taxon>
        <taxon>Tracheophyta</taxon>
        <taxon>Spermatophyta</taxon>
        <taxon>Magnoliopsida</taxon>
        <taxon>eudicotyledons</taxon>
        <taxon>Gunneridae</taxon>
        <taxon>Pentapetalae</taxon>
        <taxon>rosids</taxon>
        <taxon>fabids</taxon>
        <taxon>Fabales</taxon>
        <taxon>Fabaceae</taxon>
        <taxon>Papilionoideae</taxon>
        <taxon>50 kb inversion clade</taxon>
        <taxon>NPAAA clade</taxon>
        <taxon>Hologalegina</taxon>
        <taxon>IRL clade</taxon>
        <taxon>Trifolieae</taxon>
        <taxon>Trifolium</taxon>
    </lineage>
</organism>
<gene>
    <name evidence="1" type="ORF">A2U01_0012391</name>
</gene>
<feature type="non-terminal residue" evidence="1">
    <location>
        <position position="76"/>
    </location>
</feature>
<dbReference type="Proteomes" id="UP000265520">
    <property type="component" value="Unassembled WGS sequence"/>
</dbReference>
<dbReference type="AlphaFoldDB" id="A0A392MYY0"/>